<accession>A0A146KAD9</accession>
<keyword evidence="1" id="KW-0175">Coiled coil</keyword>
<organism evidence="2">
    <name type="scientific">Trepomonas sp. PC1</name>
    <dbReference type="NCBI Taxonomy" id="1076344"/>
    <lineage>
        <taxon>Eukaryota</taxon>
        <taxon>Metamonada</taxon>
        <taxon>Diplomonadida</taxon>
        <taxon>Hexamitidae</taxon>
        <taxon>Hexamitinae</taxon>
        <taxon>Trepomonas</taxon>
    </lineage>
</organism>
<feature type="coiled-coil region" evidence="1">
    <location>
        <begin position="55"/>
        <end position="82"/>
    </location>
</feature>
<feature type="non-terminal residue" evidence="2">
    <location>
        <position position="1"/>
    </location>
</feature>
<evidence type="ECO:0000256" key="1">
    <source>
        <dbReference type="SAM" id="Coils"/>
    </source>
</evidence>
<feature type="coiled-coil region" evidence="1">
    <location>
        <begin position="273"/>
        <end position="566"/>
    </location>
</feature>
<feature type="coiled-coil region" evidence="1">
    <location>
        <begin position="189"/>
        <end position="223"/>
    </location>
</feature>
<dbReference type="AlphaFoldDB" id="A0A146KAD9"/>
<evidence type="ECO:0000313" key="2">
    <source>
        <dbReference type="EMBL" id="JAP92486.1"/>
    </source>
</evidence>
<sequence length="611" mass="71284">KKSKISDMFNQIKQFTTQQQPSAVDVSQLEMLKKPEAIKMIIDLKNQNEVSNKQSAQQLQQISDLKEQIQAMKEQQKSFKLQLVSIDSQSDQAKQVELLSAKLAEKDLIIKQLADESTDVQVKAIQQQLTEKSDSLAQMQADLCSLQEKLQAQRELCDYHQNQESALKEEFELKFSSQAQSLDESRIQMQNFKSQAETQTQLIIQLQQQCKLLQQQITAFSARQLESDQQRAQQQILQNDLQNQLYLQIQQNSKQKKRFQQDEFELKQQFSDYQLLQQKYKSALVQIEALKIQNNDSNKQSQIQVSEANQKIQQKVELLINGNEKLEEENALQKAEIKKLQQQIQAYDQQIVNQKQQIESLEVSQSQGQLLEQAKPESPDQEKKVISLQSQVMELKSQLQQTEEDCEEANENLQQMHSQLKETQKKLQQLEQQNTQVTVLQNQLNGLNQKFEAEKTDLQKQFEDKLKEKDQIIDEDKKKMVELSSKMSELQKAEQDLKELQTKYQEIQKQNKLLHEEKQTLQKQILAAKQTEIQISNQNDELKEKMAKLQSDLQKVAESEEKHKNELIKLYKSTLQQIYMQNNEFDKMEKMAGACTGDNDLEVLQKLFNQM</sequence>
<dbReference type="PROSITE" id="PS51419">
    <property type="entry name" value="RAB"/>
    <property type="match status" value="1"/>
</dbReference>
<name>A0A146KAD9_9EUKA</name>
<proteinExistence type="predicted"/>
<gene>
    <name evidence="2" type="ORF">TPC1_15556</name>
</gene>
<dbReference type="EMBL" id="GDID01004120">
    <property type="protein sequence ID" value="JAP92486.1"/>
    <property type="molecule type" value="Transcribed_RNA"/>
</dbReference>
<reference evidence="2" key="1">
    <citation type="submission" date="2015-07" db="EMBL/GenBank/DDBJ databases">
        <title>Adaptation to a free-living lifestyle via gene acquisitions in the diplomonad Trepomonas sp. PC1.</title>
        <authorList>
            <person name="Xu F."/>
            <person name="Jerlstrom-Hultqvist J."/>
            <person name="Kolisko M."/>
            <person name="Simpson A.G.B."/>
            <person name="Roger A.J."/>
            <person name="Svard S.G."/>
            <person name="Andersson J.O."/>
        </authorList>
    </citation>
    <scope>NUCLEOTIDE SEQUENCE</scope>
    <source>
        <strain evidence="2">PC1</strain>
    </source>
</reference>
<protein>
    <submittedName>
        <fullName evidence="2">Uncharacterized protein</fullName>
    </submittedName>
</protein>